<evidence type="ECO:0000313" key="1">
    <source>
        <dbReference type="EMBL" id="CAD9649938.1"/>
    </source>
</evidence>
<proteinExistence type="predicted"/>
<dbReference type="EMBL" id="HBHC01000067">
    <property type="protein sequence ID" value="CAD9649938.1"/>
    <property type="molecule type" value="Transcribed_RNA"/>
</dbReference>
<dbReference type="AlphaFoldDB" id="A0A7S2QRW0"/>
<organism evidence="1">
    <name type="scientific">Norrisiella sphaerica</name>
    <dbReference type="NCBI Taxonomy" id="552664"/>
    <lineage>
        <taxon>Eukaryota</taxon>
        <taxon>Sar</taxon>
        <taxon>Rhizaria</taxon>
        <taxon>Cercozoa</taxon>
        <taxon>Chlorarachniophyceae</taxon>
        <taxon>Norrisiella</taxon>
    </lineage>
</organism>
<name>A0A7S2QRW0_9EUKA</name>
<protein>
    <recommendedName>
        <fullName evidence="2">Tim44-like domain-containing protein</fullName>
    </recommendedName>
</protein>
<gene>
    <name evidence="1" type="ORF">NSPH01132_LOCUS35</name>
</gene>
<sequence>MSVSRVHWLARKAIASWKHRMEIIVWNMMERRYGDLFQSPDDFLAGSTQAYRYVQNELCTAENVRHLREACSESVYDAIQESSSELEQWRRENGDKAGMIFDDVQSYFDTIALPENFNSEGNVTASVAFYALVRQQSDPETVLHRIDGFSFQTEWDPVDGLGEWKIVGIW</sequence>
<accession>A0A7S2QRW0</accession>
<evidence type="ECO:0008006" key="2">
    <source>
        <dbReference type="Google" id="ProtNLM"/>
    </source>
</evidence>
<reference evidence="1" key="1">
    <citation type="submission" date="2021-01" db="EMBL/GenBank/DDBJ databases">
        <authorList>
            <person name="Corre E."/>
            <person name="Pelletier E."/>
            <person name="Niang G."/>
            <person name="Scheremetjew M."/>
            <person name="Finn R."/>
            <person name="Kale V."/>
            <person name="Holt S."/>
            <person name="Cochrane G."/>
            <person name="Meng A."/>
            <person name="Brown T."/>
            <person name="Cohen L."/>
        </authorList>
    </citation>
    <scope>NUCLEOTIDE SEQUENCE</scope>
    <source>
        <strain evidence="1">BC52</strain>
    </source>
</reference>